<dbReference type="EMBL" id="GBRH01162439">
    <property type="protein sequence ID" value="JAE35457.1"/>
    <property type="molecule type" value="Transcribed_RNA"/>
</dbReference>
<proteinExistence type="predicted"/>
<organism evidence="1">
    <name type="scientific">Arundo donax</name>
    <name type="common">Giant reed</name>
    <name type="synonym">Donax arundinaceus</name>
    <dbReference type="NCBI Taxonomy" id="35708"/>
    <lineage>
        <taxon>Eukaryota</taxon>
        <taxon>Viridiplantae</taxon>
        <taxon>Streptophyta</taxon>
        <taxon>Embryophyta</taxon>
        <taxon>Tracheophyta</taxon>
        <taxon>Spermatophyta</taxon>
        <taxon>Magnoliopsida</taxon>
        <taxon>Liliopsida</taxon>
        <taxon>Poales</taxon>
        <taxon>Poaceae</taxon>
        <taxon>PACMAD clade</taxon>
        <taxon>Arundinoideae</taxon>
        <taxon>Arundineae</taxon>
        <taxon>Arundo</taxon>
    </lineage>
</organism>
<name>A0A0A9HFC1_ARUDO</name>
<sequence>MSLRPSRMAWTILSAVGMSPKPT</sequence>
<evidence type="ECO:0000313" key="1">
    <source>
        <dbReference type="EMBL" id="JAE35457.1"/>
    </source>
</evidence>
<protein>
    <submittedName>
        <fullName evidence="1">Uncharacterized protein</fullName>
    </submittedName>
</protein>
<accession>A0A0A9HFC1</accession>
<reference evidence="1" key="1">
    <citation type="submission" date="2014-09" db="EMBL/GenBank/DDBJ databases">
        <authorList>
            <person name="Magalhaes I.L.F."/>
            <person name="Oliveira U."/>
            <person name="Santos F.R."/>
            <person name="Vidigal T.H.D.A."/>
            <person name="Brescovit A.D."/>
            <person name="Santos A.J."/>
        </authorList>
    </citation>
    <scope>NUCLEOTIDE SEQUENCE</scope>
    <source>
        <tissue evidence="1">Shoot tissue taken approximately 20 cm above the soil surface</tissue>
    </source>
</reference>
<reference evidence="1" key="2">
    <citation type="journal article" date="2015" name="Data Brief">
        <title>Shoot transcriptome of the giant reed, Arundo donax.</title>
        <authorList>
            <person name="Barrero R.A."/>
            <person name="Guerrero F.D."/>
            <person name="Moolhuijzen P."/>
            <person name="Goolsby J.A."/>
            <person name="Tidwell J."/>
            <person name="Bellgard S.E."/>
            <person name="Bellgard M.I."/>
        </authorList>
    </citation>
    <scope>NUCLEOTIDE SEQUENCE</scope>
    <source>
        <tissue evidence="1">Shoot tissue taken approximately 20 cm above the soil surface</tissue>
    </source>
</reference>
<dbReference type="AlphaFoldDB" id="A0A0A9HFC1"/>